<dbReference type="InterPro" id="IPR004607">
    <property type="entry name" value="GART"/>
</dbReference>
<dbReference type="CDD" id="cd08645">
    <property type="entry name" value="FMT_core_GART"/>
    <property type="match status" value="1"/>
</dbReference>
<dbReference type="InterPro" id="IPR011054">
    <property type="entry name" value="Rudment_hybrid_motif"/>
</dbReference>
<evidence type="ECO:0000256" key="7">
    <source>
        <dbReference type="ARBA" id="ARBA00022840"/>
    </source>
</evidence>
<dbReference type="CDD" id="cd02196">
    <property type="entry name" value="PurM"/>
    <property type="match status" value="1"/>
</dbReference>
<dbReference type="Pfam" id="PF00586">
    <property type="entry name" value="AIRS"/>
    <property type="match status" value="1"/>
</dbReference>
<evidence type="ECO:0000256" key="1">
    <source>
        <dbReference type="ARBA" id="ARBA00004686"/>
    </source>
</evidence>
<evidence type="ECO:0000256" key="2">
    <source>
        <dbReference type="ARBA" id="ARBA00005054"/>
    </source>
</evidence>
<dbReference type="GO" id="GO:0004644">
    <property type="term" value="F:phosphoribosylglycinamide formyltransferase activity"/>
    <property type="evidence" value="ECO:0007669"/>
    <property type="project" value="InterPro"/>
</dbReference>
<keyword evidence="5" id="KW-0547">Nucleotide-binding</keyword>
<protein>
    <recommendedName>
        <fullName evidence="9">Phosphoribosylglycinamide synthetase C-domain domain-containing protein</fullName>
    </recommendedName>
</protein>
<evidence type="ECO:0000313" key="10">
    <source>
        <dbReference type="EMBL" id="KAK4291900.1"/>
    </source>
</evidence>
<dbReference type="InterPro" id="IPR036676">
    <property type="entry name" value="PurM-like_C_sf"/>
</dbReference>
<accession>A0AAE1NKV1</accession>
<dbReference type="NCBIfam" id="TIGR00878">
    <property type="entry name" value="purM"/>
    <property type="match status" value="1"/>
</dbReference>
<dbReference type="SUPFAM" id="SSF56042">
    <property type="entry name" value="PurM C-terminal domain-like"/>
    <property type="match status" value="1"/>
</dbReference>
<name>A0AAE1NKV1_9EUCA</name>
<dbReference type="InterPro" id="IPR036477">
    <property type="entry name" value="Formyl_transf_N_sf"/>
</dbReference>
<evidence type="ECO:0000259" key="9">
    <source>
        <dbReference type="SMART" id="SM01210"/>
    </source>
</evidence>
<sequence length="667" mass="71057">MEIKGIEGACTEQGVQIYHAGTTLREDRTLVTSGGRVLGVCVKGVCLQEVAGRAVQIAESVVFTGAKYRTDIGAKAIVRQINNSGRLTYESSGVNISSGNTVVSLIKDSVANTHIPGVMGGLGSFGGLFDLSLSGYTDPILVSGTDGVGTKLKIAHDCNQHNTLGQDLVAMCVNDILVHGARPLFFLDYLAMASLDVAQCVQVVEGVAEGCVMAGCALIGGETAEMSGQYPPGQYDLAGFTVGCVSRPLLLPRPHTMYPGDRLIALPSSGLHSNGFSLVRKIVVADRLCYNDQAPFDATLSLGTALLTPTRIYPKLLRSALESGLIKGAAHITGGGLTHNIPRCLPNTLSVTLHATHWHIHTVFKWIFAHGVSSTEMASTYNCGVGMVLVVAEKDVPEVIALIGRERGHGEGQGGQQEGHGEAKVIGVLQERKDKDAPQVIIEDLEKCLSVGLCAVLPMCPSVYTPKKKVAILISGSGTNLQALIEHTRSGLSRAEIVLVISNKENVEGITRAEKAHINTKVIPHGNYPTREAFESTVTRELRSARVDLICLAGFLRVLTGSFVCEWRGRLINVHPSLLPMFKGVRAQRQALQAGVTVSGCTVHFVAEEVDSGAIIAQEAVAVLPDDTEDSLTQRIKTAEHKAYPRALEMVARGEVVLGEDGRCVRT</sequence>
<keyword evidence="3" id="KW-0436">Ligase</keyword>
<dbReference type="Gene3D" id="3.90.650.10">
    <property type="entry name" value="PurM-like C-terminal domain"/>
    <property type="match status" value="1"/>
</dbReference>
<gene>
    <name evidence="10" type="ORF">Pmani_035291</name>
</gene>
<dbReference type="GO" id="GO:0005524">
    <property type="term" value="F:ATP binding"/>
    <property type="evidence" value="ECO:0007669"/>
    <property type="project" value="UniProtKB-KW"/>
</dbReference>
<keyword evidence="11" id="KW-1185">Reference proteome</keyword>
<dbReference type="Pfam" id="PF00551">
    <property type="entry name" value="Formyl_trans_N"/>
    <property type="match status" value="1"/>
</dbReference>
<evidence type="ECO:0000256" key="4">
    <source>
        <dbReference type="ARBA" id="ARBA00022679"/>
    </source>
</evidence>
<dbReference type="AlphaFoldDB" id="A0AAE1NKV1"/>
<evidence type="ECO:0000256" key="3">
    <source>
        <dbReference type="ARBA" id="ARBA00022598"/>
    </source>
</evidence>
<evidence type="ECO:0000256" key="5">
    <source>
        <dbReference type="ARBA" id="ARBA00022741"/>
    </source>
</evidence>
<dbReference type="Gene3D" id="3.30.1330.10">
    <property type="entry name" value="PurM-like, N-terminal domain"/>
    <property type="match status" value="1"/>
</dbReference>
<evidence type="ECO:0000256" key="8">
    <source>
        <dbReference type="ARBA" id="ARBA00023211"/>
    </source>
</evidence>
<keyword evidence="6" id="KW-0658">Purine biosynthesis</keyword>
<dbReference type="Gene3D" id="3.90.600.10">
    <property type="entry name" value="Phosphoribosylglycinamide synthetase, C-terminal domain"/>
    <property type="match status" value="1"/>
</dbReference>
<feature type="domain" description="Phosphoribosylglycinamide synthetase C-domain" evidence="9">
    <location>
        <begin position="1"/>
        <end position="77"/>
    </location>
</feature>
<dbReference type="NCBIfam" id="TIGR00639">
    <property type="entry name" value="PurN"/>
    <property type="match status" value="1"/>
</dbReference>
<dbReference type="GO" id="GO:0006189">
    <property type="term" value="P:'de novo' IMP biosynthetic process"/>
    <property type="evidence" value="ECO:0007669"/>
    <property type="project" value="InterPro"/>
</dbReference>
<dbReference type="Pfam" id="PF02843">
    <property type="entry name" value="GARS_C"/>
    <property type="match status" value="1"/>
</dbReference>
<dbReference type="FunFam" id="3.40.50.170:FF:000006">
    <property type="entry name" value="Trifunctional purine biosynthetic protein adenosine-3"/>
    <property type="match status" value="1"/>
</dbReference>
<dbReference type="SUPFAM" id="SSF53328">
    <property type="entry name" value="Formyltransferase"/>
    <property type="match status" value="1"/>
</dbReference>
<dbReference type="PANTHER" id="PTHR10520">
    <property type="entry name" value="TRIFUNCTIONAL PURINE BIOSYNTHETIC PROTEIN ADENOSINE-3-RELATED"/>
    <property type="match status" value="1"/>
</dbReference>
<dbReference type="Pfam" id="PF02769">
    <property type="entry name" value="AIRS_C"/>
    <property type="match status" value="1"/>
</dbReference>
<dbReference type="SMART" id="SM01210">
    <property type="entry name" value="GARS_C"/>
    <property type="match status" value="1"/>
</dbReference>
<comment type="pathway">
    <text evidence="1">Purine metabolism; IMP biosynthesis via de novo pathway; 5-amino-1-(5-phospho-D-ribosyl)imidazole from N(2)-formyl-N(1)-(5-phospho-D-ribosyl)glycinamide: step 2/2.</text>
</comment>
<dbReference type="InterPro" id="IPR004733">
    <property type="entry name" value="PurM_cligase"/>
</dbReference>
<dbReference type="PANTHER" id="PTHR10520:SF12">
    <property type="entry name" value="TRIFUNCTIONAL PURINE BIOSYNTHETIC PROTEIN ADENOSINE-3"/>
    <property type="match status" value="1"/>
</dbReference>
<dbReference type="InterPro" id="IPR001555">
    <property type="entry name" value="GART_AS"/>
</dbReference>
<evidence type="ECO:0000313" key="11">
    <source>
        <dbReference type="Proteomes" id="UP001292094"/>
    </source>
</evidence>
<dbReference type="InterPro" id="IPR020560">
    <property type="entry name" value="PRibGlycinamide_synth_C-dom"/>
</dbReference>
<dbReference type="InterPro" id="IPR002376">
    <property type="entry name" value="Formyl_transf_N"/>
</dbReference>
<comment type="caution">
    <text evidence="10">The sequence shown here is derived from an EMBL/GenBank/DDBJ whole genome shotgun (WGS) entry which is preliminary data.</text>
</comment>
<dbReference type="InterPro" id="IPR037123">
    <property type="entry name" value="PRibGlycinamide_synth_C_sf"/>
</dbReference>
<dbReference type="SUPFAM" id="SSF51246">
    <property type="entry name" value="Rudiment single hybrid motif"/>
    <property type="match status" value="1"/>
</dbReference>
<dbReference type="GO" id="GO:0004641">
    <property type="term" value="F:phosphoribosylformylglycinamidine cyclo-ligase activity"/>
    <property type="evidence" value="ECO:0007669"/>
    <property type="project" value="InterPro"/>
</dbReference>
<proteinExistence type="inferred from homology"/>
<dbReference type="HAMAP" id="MF_00741">
    <property type="entry name" value="AIRS"/>
    <property type="match status" value="1"/>
</dbReference>
<keyword evidence="8" id="KW-0464">Manganese</keyword>
<dbReference type="Gene3D" id="3.40.50.170">
    <property type="entry name" value="Formyl transferase, N-terminal domain"/>
    <property type="match status" value="1"/>
</dbReference>
<dbReference type="InterPro" id="IPR036921">
    <property type="entry name" value="PurM-like_N_sf"/>
</dbReference>
<dbReference type="HAMAP" id="MF_01930">
    <property type="entry name" value="PurN"/>
    <property type="match status" value="1"/>
</dbReference>
<keyword evidence="4" id="KW-0808">Transferase</keyword>
<dbReference type="EMBL" id="JAWZYT010005009">
    <property type="protein sequence ID" value="KAK4291900.1"/>
    <property type="molecule type" value="Genomic_DNA"/>
</dbReference>
<dbReference type="InterPro" id="IPR016188">
    <property type="entry name" value="PurM-like_N"/>
</dbReference>
<dbReference type="FunFam" id="3.30.1330.10:FF:000001">
    <property type="entry name" value="Phosphoribosylformylglycinamidine cyclo-ligase"/>
    <property type="match status" value="1"/>
</dbReference>
<dbReference type="Proteomes" id="UP001292094">
    <property type="component" value="Unassembled WGS sequence"/>
</dbReference>
<dbReference type="GO" id="GO:0005829">
    <property type="term" value="C:cytosol"/>
    <property type="evidence" value="ECO:0007669"/>
    <property type="project" value="TreeGrafter"/>
</dbReference>
<comment type="pathway">
    <text evidence="2">Purine metabolism; IMP biosynthesis via de novo pathway; N(2)-formyl-N(1)-(5-phospho-D-ribosyl)glycinamide from N(1)-(5-phospho-D-ribosyl)glycinamide (10-formyl THF route): step 1/1.</text>
</comment>
<reference evidence="10" key="1">
    <citation type="submission" date="2023-11" db="EMBL/GenBank/DDBJ databases">
        <title>Genome assemblies of two species of porcelain crab, Petrolisthes cinctipes and Petrolisthes manimaculis (Anomura: Porcellanidae).</title>
        <authorList>
            <person name="Angst P."/>
        </authorList>
    </citation>
    <scope>NUCLEOTIDE SEQUENCE</scope>
    <source>
        <strain evidence="10">PB745_02</strain>
        <tissue evidence="10">Gill</tissue>
    </source>
</reference>
<keyword evidence="7" id="KW-0067">ATP-binding</keyword>
<dbReference type="GO" id="GO:0004637">
    <property type="term" value="F:phosphoribosylamine-glycine ligase activity"/>
    <property type="evidence" value="ECO:0007669"/>
    <property type="project" value="InterPro"/>
</dbReference>
<evidence type="ECO:0000256" key="6">
    <source>
        <dbReference type="ARBA" id="ARBA00022755"/>
    </source>
</evidence>
<organism evidence="10 11">
    <name type="scientific">Petrolisthes manimaculis</name>
    <dbReference type="NCBI Taxonomy" id="1843537"/>
    <lineage>
        <taxon>Eukaryota</taxon>
        <taxon>Metazoa</taxon>
        <taxon>Ecdysozoa</taxon>
        <taxon>Arthropoda</taxon>
        <taxon>Crustacea</taxon>
        <taxon>Multicrustacea</taxon>
        <taxon>Malacostraca</taxon>
        <taxon>Eumalacostraca</taxon>
        <taxon>Eucarida</taxon>
        <taxon>Decapoda</taxon>
        <taxon>Pleocyemata</taxon>
        <taxon>Anomura</taxon>
        <taxon>Galatheoidea</taxon>
        <taxon>Porcellanidae</taxon>
        <taxon>Petrolisthes</taxon>
    </lineage>
</organism>
<dbReference type="GO" id="GO:0046084">
    <property type="term" value="P:adenine biosynthetic process"/>
    <property type="evidence" value="ECO:0007669"/>
    <property type="project" value="TreeGrafter"/>
</dbReference>
<dbReference type="SUPFAM" id="SSF55326">
    <property type="entry name" value="PurM N-terminal domain-like"/>
    <property type="match status" value="1"/>
</dbReference>
<dbReference type="InterPro" id="IPR010918">
    <property type="entry name" value="PurM-like_C_dom"/>
</dbReference>
<dbReference type="PROSITE" id="PS00373">
    <property type="entry name" value="GART"/>
    <property type="match status" value="1"/>
</dbReference>